<dbReference type="InterPro" id="IPR016181">
    <property type="entry name" value="Acyl_CoA_acyltransferase"/>
</dbReference>
<proteinExistence type="inferred from homology"/>
<dbReference type="SUPFAM" id="SSF55729">
    <property type="entry name" value="Acyl-CoA N-acyltransferases (Nat)"/>
    <property type="match status" value="1"/>
</dbReference>
<dbReference type="InterPro" id="IPR000182">
    <property type="entry name" value="GNAT_dom"/>
</dbReference>
<evidence type="ECO:0000256" key="2">
    <source>
        <dbReference type="ARBA" id="ARBA00022679"/>
    </source>
</evidence>
<dbReference type="PROSITE" id="PS51186">
    <property type="entry name" value="GNAT"/>
    <property type="match status" value="1"/>
</dbReference>
<dbReference type="AlphaFoldDB" id="A0A9X1IE72"/>
<comment type="caution">
    <text evidence="6">The sequence shown here is derived from an EMBL/GenBank/DDBJ whole genome shotgun (WGS) entry which is preliminary data.</text>
</comment>
<evidence type="ECO:0000313" key="6">
    <source>
        <dbReference type="EMBL" id="MCB4821450.1"/>
    </source>
</evidence>
<dbReference type="CDD" id="cd04301">
    <property type="entry name" value="NAT_SF"/>
    <property type="match status" value="1"/>
</dbReference>
<accession>A0A9X1IE72</accession>
<dbReference type="PANTHER" id="PTHR10545">
    <property type="entry name" value="DIAMINE N-ACETYLTRANSFERASE"/>
    <property type="match status" value="1"/>
</dbReference>
<dbReference type="Pfam" id="PF00583">
    <property type="entry name" value="Acetyltransf_1"/>
    <property type="match status" value="1"/>
</dbReference>
<feature type="region of interest" description="Disordered" evidence="4">
    <location>
        <begin position="160"/>
        <end position="181"/>
    </location>
</feature>
<evidence type="ECO:0000259" key="5">
    <source>
        <dbReference type="PROSITE" id="PS51186"/>
    </source>
</evidence>
<dbReference type="PANTHER" id="PTHR10545:SF29">
    <property type="entry name" value="GH14572P-RELATED"/>
    <property type="match status" value="1"/>
</dbReference>
<keyword evidence="2" id="KW-0808">Transferase</keyword>
<evidence type="ECO:0000256" key="1">
    <source>
        <dbReference type="ARBA" id="ARBA00008694"/>
    </source>
</evidence>
<feature type="compositionally biased region" description="Low complexity" evidence="4">
    <location>
        <begin position="160"/>
        <end position="169"/>
    </location>
</feature>
<evidence type="ECO:0000256" key="4">
    <source>
        <dbReference type="SAM" id="MobiDB-lite"/>
    </source>
</evidence>
<name>A0A9X1IE72_9PROT</name>
<dbReference type="GO" id="GO:0008080">
    <property type="term" value="F:N-acetyltransferase activity"/>
    <property type="evidence" value="ECO:0007669"/>
    <property type="project" value="UniProtKB-ARBA"/>
</dbReference>
<organism evidence="6 7">
    <name type="scientific">Roseicella aerolata</name>
    <dbReference type="NCBI Taxonomy" id="2883479"/>
    <lineage>
        <taxon>Bacteria</taxon>
        <taxon>Pseudomonadati</taxon>
        <taxon>Pseudomonadota</taxon>
        <taxon>Alphaproteobacteria</taxon>
        <taxon>Acetobacterales</taxon>
        <taxon>Roseomonadaceae</taxon>
        <taxon>Roseicella</taxon>
    </lineage>
</organism>
<dbReference type="RefSeq" id="WP_226606193.1">
    <property type="nucleotide sequence ID" value="NZ_JAJAQI010000008.1"/>
</dbReference>
<dbReference type="FunFam" id="3.40.630.30:FF:000064">
    <property type="entry name" value="GNAT family acetyltransferase"/>
    <property type="match status" value="1"/>
</dbReference>
<dbReference type="InterPro" id="IPR051016">
    <property type="entry name" value="Diverse_Substrate_AcTransf"/>
</dbReference>
<dbReference type="Gene3D" id="3.40.630.30">
    <property type="match status" value="1"/>
</dbReference>
<sequence length="181" mass="19906">MNRLTLRDVTPGDVGLVLHFVRALAEYENLLHEVAATEEDFRALLFGTPARAEALIAEWEGAPAGFALWYYSVSTFDGRAKLYVEDVFVNPEARGRGIGRAIFSELARRALAQGCSRMEWSVLDWNAPSIAFYRSIGALPREGWTLQRLGGDALRALAGPARSRSGAAAVREPAGQQDQER</sequence>
<gene>
    <name evidence="6" type="ORF">LHA35_06860</name>
</gene>
<keyword evidence="7" id="KW-1185">Reference proteome</keyword>
<dbReference type="Proteomes" id="UP001139311">
    <property type="component" value="Unassembled WGS sequence"/>
</dbReference>
<comment type="similarity">
    <text evidence="1">Belongs to the acetyltransferase family.</text>
</comment>
<keyword evidence="3" id="KW-0012">Acyltransferase</keyword>
<dbReference type="EMBL" id="JAJAQI010000008">
    <property type="protein sequence ID" value="MCB4821450.1"/>
    <property type="molecule type" value="Genomic_DNA"/>
</dbReference>
<evidence type="ECO:0000313" key="7">
    <source>
        <dbReference type="Proteomes" id="UP001139311"/>
    </source>
</evidence>
<feature type="domain" description="N-acetyltransferase" evidence="5">
    <location>
        <begin position="4"/>
        <end position="160"/>
    </location>
</feature>
<protein>
    <submittedName>
        <fullName evidence="6">GNAT family N-acetyltransferase</fullName>
    </submittedName>
</protein>
<reference evidence="6" key="1">
    <citation type="submission" date="2021-10" db="EMBL/GenBank/DDBJ databases">
        <title>Roseicella aerolatum sp. nov., isolated from aerosols of e-waste dismantling site.</title>
        <authorList>
            <person name="Qin T."/>
        </authorList>
    </citation>
    <scope>NUCLEOTIDE SEQUENCE</scope>
    <source>
        <strain evidence="6">GB24</strain>
    </source>
</reference>
<evidence type="ECO:0000256" key="3">
    <source>
        <dbReference type="ARBA" id="ARBA00023315"/>
    </source>
</evidence>